<dbReference type="Proteomes" id="UP000325778">
    <property type="component" value="Chromosome"/>
</dbReference>
<dbReference type="EMBL" id="CP045560">
    <property type="protein sequence ID" value="QGA45588.1"/>
    <property type="molecule type" value="Genomic_DNA"/>
</dbReference>
<organism evidence="1 2">
    <name type="scientific">Acinetobacter nosocomialis</name>
    <dbReference type="NCBI Taxonomy" id="106654"/>
    <lineage>
        <taxon>Bacteria</taxon>
        <taxon>Pseudomonadati</taxon>
        <taxon>Pseudomonadota</taxon>
        <taxon>Gammaproteobacteria</taxon>
        <taxon>Moraxellales</taxon>
        <taxon>Moraxellaceae</taxon>
        <taxon>Acinetobacter</taxon>
        <taxon>Acinetobacter calcoaceticus/baumannii complex</taxon>
    </lineage>
</organism>
<evidence type="ECO:0000313" key="2">
    <source>
        <dbReference type="Proteomes" id="UP000325778"/>
    </source>
</evidence>
<proteinExistence type="predicted"/>
<name>A0AB37CYT4_ACINO</name>
<reference evidence="1 2" key="1">
    <citation type="journal article" date="2021" name="MSphere">
        <title>Complete Genome Sequencing of Acinetobacter baumannii AC1633 and Acinetobacter nosocomialis AC1530 Unveils a Large Multidrug-Resistant Plasmid Encoding the NDM-1 and OXA-58 Carbapenemases.</title>
        <authorList>
            <person name="Alattraqchi A.G."/>
            <person name="Mohd Rani F."/>
            <person name="A. Rahman N.I."/>
            <person name="Ismail S."/>
            <person name="Cleary D.W."/>
            <person name="Clarke S.C."/>
            <person name="Yeo C.C."/>
        </authorList>
    </citation>
    <scope>NUCLEOTIDE SEQUENCE [LARGE SCALE GENOMIC DNA]</scope>
    <source>
        <strain evidence="1 2">AC1530</strain>
    </source>
</reference>
<sequence length="224" mass="26171">MTFILAIQLEDSIVIAADTRSTIPHQNNGSYLYQDGIQKLFPWENGIITGTGELNLIQNVIYSFNKVNKNSIDELPDLLKASKLRREQEITHSQLEITKLLYSTYRKNGAQIYSIQPNKLEEYEVIRCEKNEILLWTFNPNIHPIINALTELYSSLKPLKVFNNMADCIYYYLNQISPIFRKQAQHDSMMSKEFNFFFQTKDEYFFGEYLNNDSGILNNKINTL</sequence>
<accession>A0AB37CYT4</accession>
<protein>
    <recommendedName>
        <fullName evidence="3">Peptidase</fullName>
    </recommendedName>
</protein>
<dbReference type="AlphaFoldDB" id="A0AB37CYT4"/>
<dbReference type="RefSeq" id="WP_002052236.1">
    <property type="nucleotide sequence ID" value="NZ_CABMHW010000020.1"/>
</dbReference>
<gene>
    <name evidence="1" type="ORF">GD578_18120</name>
</gene>
<dbReference type="InterPro" id="IPR029055">
    <property type="entry name" value="Ntn_hydrolases_N"/>
</dbReference>
<evidence type="ECO:0008006" key="3">
    <source>
        <dbReference type="Google" id="ProtNLM"/>
    </source>
</evidence>
<evidence type="ECO:0000313" key="1">
    <source>
        <dbReference type="EMBL" id="QGA45588.1"/>
    </source>
</evidence>
<dbReference type="SUPFAM" id="SSF56235">
    <property type="entry name" value="N-terminal nucleophile aminohydrolases (Ntn hydrolases)"/>
    <property type="match status" value="1"/>
</dbReference>